<evidence type="ECO:0000256" key="1">
    <source>
        <dbReference type="SAM" id="MobiDB-lite"/>
    </source>
</evidence>
<feature type="compositionally biased region" description="Polar residues" evidence="1">
    <location>
        <begin position="912"/>
        <end position="924"/>
    </location>
</feature>
<dbReference type="PANTHER" id="PTHR24410:SF23">
    <property type="entry name" value="BTB DOMAIN-CONTAINING PROTEIN-RELATED"/>
    <property type="match status" value="1"/>
</dbReference>
<feature type="domain" description="BTB" evidence="2">
    <location>
        <begin position="29"/>
        <end position="97"/>
    </location>
</feature>
<feature type="region of interest" description="Disordered" evidence="1">
    <location>
        <begin position="241"/>
        <end position="276"/>
    </location>
</feature>
<feature type="domain" description="BTB" evidence="2">
    <location>
        <begin position="275"/>
        <end position="357"/>
    </location>
</feature>
<evidence type="ECO:0000313" key="3">
    <source>
        <dbReference type="EMBL" id="TFK80390.1"/>
    </source>
</evidence>
<dbReference type="EMBL" id="ML211783">
    <property type="protein sequence ID" value="TFK80390.1"/>
    <property type="molecule type" value="Genomic_DNA"/>
</dbReference>
<dbReference type="Pfam" id="PF00651">
    <property type="entry name" value="BTB"/>
    <property type="match status" value="3"/>
</dbReference>
<dbReference type="Proteomes" id="UP000308197">
    <property type="component" value="Unassembled WGS sequence"/>
</dbReference>
<proteinExistence type="predicted"/>
<dbReference type="Gene3D" id="3.30.710.10">
    <property type="entry name" value="Potassium Channel Kv1.1, Chain A"/>
    <property type="match status" value="4"/>
</dbReference>
<evidence type="ECO:0000259" key="2">
    <source>
        <dbReference type="PROSITE" id="PS50097"/>
    </source>
</evidence>
<keyword evidence="4" id="KW-1185">Reference proteome</keyword>
<dbReference type="PROSITE" id="PS50097">
    <property type="entry name" value="BTB"/>
    <property type="match status" value="3"/>
</dbReference>
<organism evidence="3 4">
    <name type="scientific">Polyporus arcularius HHB13444</name>
    <dbReference type="NCBI Taxonomy" id="1314778"/>
    <lineage>
        <taxon>Eukaryota</taxon>
        <taxon>Fungi</taxon>
        <taxon>Dikarya</taxon>
        <taxon>Basidiomycota</taxon>
        <taxon>Agaricomycotina</taxon>
        <taxon>Agaricomycetes</taxon>
        <taxon>Polyporales</taxon>
        <taxon>Polyporaceae</taxon>
        <taxon>Polyporus</taxon>
    </lineage>
</organism>
<protein>
    <recommendedName>
        <fullName evidence="2">BTB domain-containing protein</fullName>
    </recommendedName>
</protein>
<dbReference type="InterPro" id="IPR011333">
    <property type="entry name" value="SKP1/BTB/POZ_sf"/>
</dbReference>
<dbReference type="STRING" id="1314778.A0A5C3NWJ8"/>
<reference evidence="3 4" key="1">
    <citation type="journal article" date="2019" name="Nat. Ecol. Evol.">
        <title>Megaphylogeny resolves global patterns of mushroom evolution.</title>
        <authorList>
            <person name="Varga T."/>
            <person name="Krizsan K."/>
            <person name="Foldi C."/>
            <person name="Dima B."/>
            <person name="Sanchez-Garcia M."/>
            <person name="Sanchez-Ramirez S."/>
            <person name="Szollosi G.J."/>
            <person name="Szarkandi J.G."/>
            <person name="Papp V."/>
            <person name="Albert L."/>
            <person name="Andreopoulos W."/>
            <person name="Angelini C."/>
            <person name="Antonin V."/>
            <person name="Barry K.W."/>
            <person name="Bougher N.L."/>
            <person name="Buchanan P."/>
            <person name="Buyck B."/>
            <person name="Bense V."/>
            <person name="Catcheside P."/>
            <person name="Chovatia M."/>
            <person name="Cooper J."/>
            <person name="Damon W."/>
            <person name="Desjardin D."/>
            <person name="Finy P."/>
            <person name="Geml J."/>
            <person name="Haridas S."/>
            <person name="Hughes K."/>
            <person name="Justo A."/>
            <person name="Karasinski D."/>
            <person name="Kautmanova I."/>
            <person name="Kiss B."/>
            <person name="Kocsube S."/>
            <person name="Kotiranta H."/>
            <person name="LaButti K.M."/>
            <person name="Lechner B.E."/>
            <person name="Liimatainen K."/>
            <person name="Lipzen A."/>
            <person name="Lukacs Z."/>
            <person name="Mihaltcheva S."/>
            <person name="Morgado L.N."/>
            <person name="Niskanen T."/>
            <person name="Noordeloos M.E."/>
            <person name="Ohm R.A."/>
            <person name="Ortiz-Santana B."/>
            <person name="Ovrebo C."/>
            <person name="Racz N."/>
            <person name="Riley R."/>
            <person name="Savchenko A."/>
            <person name="Shiryaev A."/>
            <person name="Soop K."/>
            <person name="Spirin V."/>
            <person name="Szebenyi C."/>
            <person name="Tomsovsky M."/>
            <person name="Tulloss R.E."/>
            <person name="Uehling J."/>
            <person name="Grigoriev I.V."/>
            <person name="Vagvolgyi C."/>
            <person name="Papp T."/>
            <person name="Martin F.M."/>
            <person name="Miettinen O."/>
            <person name="Hibbett D.S."/>
            <person name="Nagy L.G."/>
        </authorList>
    </citation>
    <scope>NUCLEOTIDE SEQUENCE [LARGE SCALE GENOMIC DNA]</scope>
    <source>
        <strain evidence="3 4">HHB13444</strain>
    </source>
</reference>
<dbReference type="AlphaFoldDB" id="A0A5C3NWJ8"/>
<dbReference type="CDD" id="cd18186">
    <property type="entry name" value="BTB_POZ_ZBTB_KLHL-like"/>
    <property type="match status" value="2"/>
</dbReference>
<feature type="domain" description="BTB" evidence="2">
    <location>
        <begin position="651"/>
        <end position="720"/>
    </location>
</feature>
<dbReference type="InterPro" id="IPR051481">
    <property type="entry name" value="BTB-POZ/Galectin-3-binding"/>
</dbReference>
<dbReference type="SMART" id="SM00225">
    <property type="entry name" value="BTB"/>
    <property type="match status" value="4"/>
</dbReference>
<feature type="region of interest" description="Disordered" evidence="1">
    <location>
        <begin position="905"/>
        <end position="924"/>
    </location>
</feature>
<dbReference type="InParanoid" id="A0A5C3NWJ8"/>
<feature type="region of interest" description="Disordered" evidence="1">
    <location>
        <begin position="307"/>
        <end position="329"/>
    </location>
</feature>
<dbReference type="SUPFAM" id="SSF54695">
    <property type="entry name" value="POZ domain"/>
    <property type="match status" value="2"/>
</dbReference>
<sequence>MSADHNLNVDESTESMYTVASPPFNQPSADVTLRTPDRVDFHVHTHVLSQASPVFADMFSLPQPRVDEHSPGLSQHRPIVDITEDSKTLERLLRLCYPINKQHLGELDDIVPVLKAATKYEMEWPVSLLANDLLAVAPKSPLKVWAVACQTGLEEVAHKAACAMRERAAEPTQCLLVLETLLKEEGLIVLDGICAGDYYRLREFLRLTATDQSFKLLNHPSWSLPSNFLSGFLSTLQSTSTRSNTQTPALLVPSSYNTPKRPRRRKLSVPSNPAPDLVMKTQDGGQISVHQIIVSLHSAPLRAQLKAAQEEGSTDLASPRGSSTPASPARAINVDVDSQTLTALLRMLYEGDDRLPSDLQQLAAILLAAQKYEFSRVVRVIEASWQKEIMQSPLEAYFVAIQYGIKEYARVAARNVLQTCLAGRHAPSMEDSPALAYHRLLVYYDSCSRAAAEQLDQAVIAWHTATCNIALQVYVGSSYMCTPSQTWMATYLQGLRTPEALAEGPGRTPVVTTQELLQMACSYPSVWPTTAESQCRSIGNGLIQIGSTLPQAITDAIAQRRYEVVLPPVVWTLPCNLRLLPCSNLNLLRDFAGDQSRLFAIETLSSSLDYRGCPFDDPRCSLTTSRHYIMSTSSPTIQKPLIDDLFNQPSADITLRSSDKFDLHVHSQILSQASPIFSTMLTLPQPHAGGQTAGCVAADRPVIDVPEDSKTLRTLLRLCYPVEKEALTELDSIVLVLKAASKYEMDWPVRLLERDLIGILPRRPLNVWAIAARCGLEELARKAASEISSRATSLDKPALEVLSMVLEEESYGCLQGVSAGDYFRLREWLRKDPHPTSKFLQPPLYIVPDAFDWAHSGRPFVPRISSPDLYVHARGSDKTQHCVHGVILAWHSTVLAEQVEALRAQTAHRPAGTSSTEELGDGSSMQPQFPVLELDVDPITLHYLLDVCYNGAEHLPSSPSCLAPLIVASEKLKATQVRTLADAAWQKAASVDPMTAYFVALQHKLDSHARAAARKVLEKPVMGWYASAMEFSPATAYQHLLDYYHACALCTDTELCEVAERCTTLVGCMRAGSADTAIVPVYLRELGRRTVVEGLAPIGGRHEELSLSALFRRTCSQHKDPYVHGATISSWPRQDQSYCHNLVNTMLEIGSTLETSVLDAIAQVQLNVATSACD</sequence>
<evidence type="ECO:0000313" key="4">
    <source>
        <dbReference type="Proteomes" id="UP000308197"/>
    </source>
</evidence>
<accession>A0A5C3NWJ8</accession>
<feature type="compositionally biased region" description="Polar residues" evidence="1">
    <location>
        <begin position="241"/>
        <end position="258"/>
    </location>
</feature>
<dbReference type="InterPro" id="IPR000210">
    <property type="entry name" value="BTB/POZ_dom"/>
</dbReference>
<gene>
    <name evidence="3" type="ORF">K466DRAFT_656598</name>
</gene>
<dbReference type="PANTHER" id="PTHR24410">
    <property type="entry name" value="HL07962P-RELATED"/>
    <property type="match status" value="1"/>
</dbReference>
<name>A0A5C3NWJ8_9APHY</name>